<comment type="caution">
    <text evidence="2">The sequence shown here is derived from an EMBL/GenBank/DDBJ whole genome shotgun (WGS) entry which is preliminary data.</text>
</comment>
<gene>
    <name evidence="2" type="ORF">TARUN_9346</name>
</gene>
<dbReference type="AlphaFoldDB" id="A0A395N9W4"/>
<dbReference type="Proteomes" id="UP000266272">
    <property type="component" value="Unassembled WGS sequence"/>
</dbReference>
<dbReference type="EMBL" id="PXOA01000750">
    <property type="protein sequence ID" value="RFU72902.1"/>
    <property type="molecule type" value="Genomic_DNA"/>
</dbReference>
<organism evidence="2 3">
    <name type="scientific">Trichoderma arundinaceum</name>
    <dbReference type="NCBI Taxonomy" id="490622"/>
    <lineage>
        <taxon>Eukaryota</taxon>
        <taxon>Fungi</taxon>
        <taxon>Dikarya</taxon>
        <taxon>Ascomycota</taxon>
        <taxon>Pezizomycotina</taxon>
        <taxon>Sordariomycetes</taxon>
        <taxon>Hypocreomycetidae</taxon>
        <taxon>Hypocreales</taxon>
        <taxon>Hypocreaceae</taxon>
        <taxon>Trichoderma</taxon>
    </lineage>
</organism>
<dbReference type="OrthoDB" id="4900438at2759"/>
<name>A0A395N9W4_TRIAR</name>
<protein>
    <submittedName>
        <fullName evidence="2">Uncharacterized protein</fullName>
    </submittedName>
</protein>
<feature type="compositionally biased region" description="Polar residues" evidence="1">
    <location>
        <begin position="214"/>
        <end position="230"/>
    </location>
</feature>
<proteinExistence type="predicted"/>
<reference evidence="2 3" key="1">
    <citation type="journal article" date="2018" name="PLoS Pathog.">
        <title>Evolution of structural diversity of trichothecenes, a family of toxins produced by plant pathogenic and entomopathogenic fungi.</title>
        <authorList>
            <person name="Proctor R.H."/>
            <person name="McCormick S.P."/>
            <person name="Kim H.S."/>
            <person name="Cardoza R.E."/>
            <person name="Stanley A.M."/>
            <person name="Lindo L."/>
            <person name="Kelly A."/>
            <person name="Brown D.W."/>
            <person name="Lee T."/>
            <person name="Vaughan M.M."/>
            <person name="Alexander N.J."/>
            <person name="Busman M."/>
            <person name="Gutierrez S."/>
        </authorList>
    </citation>
    <scope>NUCLEOTIDE SEQUENCE [LARGE SCALE GENOMIC DNA]</scope>
    <source>
        <strain evidence="2 3">IBT 40837</strain>
    </source>
</reference>
<feature type="region of interest" description="Disordered" evidence="1">
    <location>
        <begin position="118"/>
        <end position="243"/>
    </location>
</feature>
<sequence length="258" mass="28655">MERLGSRLPAPLVFDLVRDAYSSPNTNDAWLSSYLKAVLRVFLEGSSEPSVGEMTDRSKIMSISDILFKSMLELLHEDKISLHKELMEKDVLPVTSALATLEVHTDGDINQKAEALFSKKKKDKKSDRVSEIPRENHTENPVTQGVGADQDKKSEADLCSVDTLKEKGKKKEKKKTKKNNNKNSSIADPLSGPSDGYLMVNSKQETKIDDKSGMKSTMPTLSDGDTTVGSCQEFMPEGSTKKQSEAISEMFSFWTVRN</sequence>
<evidence type="ECO:0000313" key="3">
    <source>
        <dbReference type="Proteomes" id="UP000266272"/>
    </source>
</evidence>
<feature type="compositionally biased region" description="Basic and acidic residues" evidence="1">
    <location>
        <begin position="124"/>
        <end position="138"/>
    </location>
</feature>
<keyword evidence="3" id="KW-1185">Reference proteome</keyword>
<dbReference type="STRING" id="490622.A0A395N9W4"/>
<feature type="compositionally biased region" description="Basic and acidic residues" evidence="1">
    <location>
        <begin position="204"/>
        <end position="213"/>
    </location>
</feature>
<accession>A0A395N9W4</accession>
<evidence type="ECO:0000313" key="2">
    <source>
        <dbReference type="EMBL" id="RFU72902.1"/>
    </source>
</evidence>
<evidence type="ECO:0000256" key="1">
    <source>
        <dbReference type="SAM" id="MobiDB-lite"/>
    </source>
</evidence>
<feature type="compositionally biased region" description="Basic residues" evidence="1">
    <location>
        <begin position="167"/>
        <end position="180"/>
    </location>
</feature>